<protein>
    <submittedName>
        <fullName evidence="1">Uncharacterized protein</fullName>
    </submittedName>
</protein>
<comment type="caution">
    <text evidence="1">The sequence shown here is derived from an EMBL/GenBank/DDBJ whole genome shotgun (WGS) entry which is preliminary data.</text>
</comment>
<dbReference type="AlphaFoldDB" id="A0A8S2X6W6"/>
<dbReference type="EMBL" id="CAJOBH010072861">
    <property type="protein sequence ID" value="CAF4480188.1"/>
    <property type="molecule type" value="Genomic_DNA"/>
</dbReference>
<dbReference type="EMBL" id="CAJOBJ010178435">
    <property type="protein sequence ID" value="CAF4909142.1"/>
    <property type="molecule type" value="Genomic_DNA"/>
</dbReference>
<dbReference type="Proteomes" id="UP000681720">
    <property type="component" value="Unassembled WGS sequence"/>
</dbReference>
<evidence type="ECO:0000313" key="2">
    <source>
        <dbReference type="EMBL" id="CAF4909142.1"/>
    </source>
</evidence>
<evidence type="ECO:0000313" key="1">
    <source>
        <dbReference type="EMBL" id="CAF4480188.1"/>
    </source>
</evidence>
<dbReference type="Proteomes" id="UP000681967">
    <property type="component" value="Unassembled WGS sequence"/>
</dbReference>
<gene>
    <name evidence="1" type="ORF">BYL167_LOCUS35087</name>
    <name evidence="2" type="ORF">GIL414_LOCUS52229</name>
</gene>
<organism evidence="1 3">
    <name type="scientific">Rotaria magnacalcarata</name>
    <dbReference type="NCBI Taxonomy" id="392030"/>
    <lineage>
        <taxon>Eukaryota</taxon>
        <taxon>Metazoa</taxon>
        <taxon>Spiralia</taxon>
        <taxon>Gnathifera</taxon>
        <taxon>Rotifera</taxon>
        <taxon>Eurotatoria</taxon>
        <taxon>Bdelloidea</taxon>
        <taxon>Philodinida</taxon>
        <taxon>Philodinidae</taxon>
        <taxon>Rotaria</taxon>
    </lineage>
</organism>
<evidence type="ECO:0000313" key="3">
    <source>
        <dbReference type="Proteomes" id="UP000681967"/>
    </source>
</evidence>
<accession>A0A8S2X6W6</accession>
<sequence length="48" mass="5579">DQSPSKFPTIITAKMHTQMTQSPYPIVHQIDPIQYEACPLKYKMKLTE</sequence>
<feature type="non-terminal residue" evidence="1">
    <location>
        <position position="1"/>
    </location>
</feature>
<proteinExistence type="predicted"/>
<name>A0A8S2X6W6_9BILA</name>
<reference evidence="1" key="1">
    <citation type="submission" date="2021-02" db="EMBL/GenBank/DDBJ databases">
        <authorList>
            <person name="Nowell W R."/>
        </authorList>
    </citation>
    <scope>NUCLEOTIDE SEQUENCE</scope>
</reference>